<proteinExistence type="predicted"/>
<sequence length="160" mass="18512">MANAQLYSARERSLIQTIVSVMRSYSLSYTANFQDGVTSFIFCPPVDVLVLFPLESSEQRRSGFLSNTVRQMIAHRIQLARIRSEELPLDKENNDQRQYSRRINEQQLSSKNQSPNQASCNAKSAGDGNDNLDRNRIIYRYNQGFSNAIRRNIRMRNLIF</sequence>
<dbReference type="InterPro" id="IPR053016">
    <property type="entry name" value="CTF18-RFC_complex"/>
</dbReference>
<accession>A0A0M3J7D0</accession>
<keyword evidence="2" id="KW-0539">Nucleus</keyword>
<protein>
    <submittedName>
        <fullName evidence="6">Chromosome transmission fidelity protein 18 homolog (inferred by orthology to a human protein)</fullName>
    </submittedName>
</protein>
<evidence type="ECO:0000313" key="5">
    <source>
        <dbReference type="Proteomes" id="UP000267096"/>
    </source>
</evidence>
<evidence type="ECO:0000313" key="6">
    <source>
        <dbReference type="WBParaSite" id="ASIM_0000347401-mRNA-1"/>
    </source>
</evidence>
<feature type="region of interest" description="Disordered" evidence="3">
    <location>
        <begin position="105"/>
        <end position="127"/>
    </location>
</feature>
<dbReference type="Proteomes" id="UP000267096">
    <property type="component" value="Unassembled WGS sequence"/>
</dbReference>
<evidence type="ECO:0000313" key="4">
    <source>
        <dbReference type="EMBL" id="VDK21538.1"/>
    </source>
</evidence>
<evidence type="ECO:0000256" key="2">
    <source>
        <dbReference type="ARBA" id="ARBA00023242"/>
    </source>
</evidence>
<dbReference type="PANTHER" id="PTHR46765">
    <property type="entry name" value="P-LOOP CONTAINING NUCLEOSIDE TRIPHOSPHATE HYDROLASES SUPERFAMILY PROTEIN"/>
    <property type="match status" value="1"/>
</dbReference>
<organism evidence="6">
    <name type="scientific">Anisakis simplex</name>
    <name type="common">Herring worm</name>
    <dbReference type="NCBI Taxonomy" id="6269"/>
    <lineage>
        <taxon>Eukaryota</taxon>
        <taxon>Metazoa</taxon>
        <taxon>Ecdysozoa</taxon>
        <taxon>Nematoda</taxon>
        <taxon>Chromadorea</taxon>
        <taxon>Rhabditida</taxon>
        <taxon>Spirurina</taxon>
        <taxon>Ascaridomorpha</taxon>
        <taxon>Ascaridoidea</taxon>
        <taxon>Anisakidae</taxon>
        <taxon>Anisakis</taxon>
        <taxon>Anisakis simplex complex</taxon>
    </lineage>
</organism>
<gene>
    <name evidence="4" type="ORF">ASIM_LOCUS3314</name>
</gene>
<name>A0A0M3J7D0_ANISI</name>
<comment type="subcellular location">
    <subcellularLocation>
        <location evidence="1">Nucleus</location>
    </subcellularLocation>
</comment>
<dbReference type="EMBL" id="UYRR01005045">
    <property type="protein sequence ID" value="VDK21538.1"/>
    <property type="molecule type" value="Genomic_DNA"/>
</dbReference>
<dbReference type="AlphaFoldDB" id="A0A0M3J7D0"/>
<dbReference type="GO" id="GO:0005634">
    <property type="term" value="C:nucleus"/>
    <property type="evidence" value="ECO:0007669"/>
    <property type="project" value="UniProtKB-SubCell"/>
</dbReference>
<reference evidence="6" key="1">
    <citation type="submission" date="2017-02" db="UniProtKB">
        <authorList>
            <consortium name="WormBaseParasite"/>
        </authorList>
    </citation>
    <scope>IDENTIFICATION</scope>
</reference>
<evidence type="ECO:0000256" key="3">
    <source>
        <dbReference type="SAM" id="MobiDB-lite"/>
    </source>
</evidence>
<reference evidence="4 5" key="2">
    <citation type="submission" date="2018-11" db="EMBL/GenBank/DDBJ databases">
        <authorList>
            <consortium name="Pathogen Informatics"/>
        </authorList>
    </citation>
    <scope>NUCLEOTIDE SEQUENCE [LARGE SCALE GENOMIC DNA]</scope>
</reference>
<dbReference type="OrthoDB" id="2195431at2759"/>
<dbReference type="PANTHER" id="PTHR46765:SF1">
    <property type="entry name" value="P-LOOP CONTAINING NUCLEOSIDE TRIPHOSPHATE HYDROLASES SUPERFAMILY PROTEIN"/>
    <property type="match status" value="1"/>
</dbReference>
<dbReference type="WBParaSite" id="ASIM_0000347401-mRNA-1">
    <property type="protein sequence ID" value="ASIM_0000347401-mRNA-1"/>
    <property type="gene ID" value="ASIM_0000347401"/>
</dbReference>
<evidence type="ECO:0000256" key="1">
    <source>
        <dbReference type="ARBA" id="ARBA00004123"/>
    </source>
</evidence>
<feature type="compositionally biased region" description="Polar residues" evidence="3">
    <location>
        <begin position="105"/>
        <end position="122"/>
    </location>
</feature>
<keyword evidence="5" id="KW-1185">Reference proteome</keyword>